<evidence type="ECO:0000313" key="1">
    <source>
        <dbReference type="EMBL" id="KAE8125637.1"/>
    </source>
</evidence>
<accession>A0A5N6RUQ6</accession>
<gene>
    <name evidence="1" type="ORF">FH972_020418</name>
</gene>
<dbReference type="Proteomes" id="UP000327013">
    <property type="component" value="Chromosome 8"/>
</dbReference>
<dbReference type="AlphaFoldDB" id="A0A5N6RUQ6"/>
<proteinExistence type="predicted"/>
<name>A0A5N6RUQ6_9ROSI</name>
<dbReference type="EMBL" id="CM017328">
    <property type="protein sequence ID" value="KAE8125637.1"/>
    <property type="molecule type" value="Genomic_DNA"/>
</dbReference>
<reference evidence="1 2" key="1">
    <citation type="submission" date="2019-06" db="EMBL/GenBank/DDBJ databases">
        <title>A chromosomal-level reference genome of Carpinus fangiana (Coryloideae, Betulaceae).</title>
        <authorList>
            <person name="Yang X."/>
            <person name="Wang Z."/>
            <person name="Zhang L."/>
            <person name="Hao G."/>
            <person name="Liu J."/>
            <person name="Yang Y."/>
        </authorList>
    </citation>
    <scope>NUCLEOTIDE SEQUENCE [LARGE SCALE GENOMIC DNA]</scope>
    <source>
        <strain evidence="1">Cfa_2016G</strain>
        <tissue evidence="1">Leaf</tissue>
    </source>
</reference>
<sequence length="91" mass="10427">MIKDTVKFQSNHDILEKEMKGLLAVEDEVKNETELVEREGRVVKPLFTKWVGEVEELLLKVEQIHPAARLIGQLFTTSAALPKSIRLKMLE</sequence>
<keyword evidence="2" id="KW-1185">Reference proteome</keyword>
<evidence type="ECO:0000313" key="2">
    <source>
        <dbReference type="Proteomes" id="UP000327013"/>
    </source>
</evidence>
<organism evidence="1 2">
    <name type="scientific">Carpinus fangiana</name>
    <dbReference type="NCBI Taxonomy" id="176857"/>
    <lineage>
        <taxon>Eukaryota</taxon>
        <taxon>Viridiplantae</taxon>
        <taxon>Streptophyta</taxon>
        <taxon>Embryophyta</taxon>
        <taxon>Tracheophyta</taxon>
        <taxon>Spermatophyta</taxon>
        <taxon>Magnoliopsida</taxon>
        <taxon>eudicotyledons</taxon>
        <taxon>Gunneridae</taxon>
        <taxon>Pentapetalae</taxon>
        <taxon>rosids</taxon>
        <taxon>fabids</taxon>
        <taxon>Fagales</taxon>
        <taxon>Betulaceae</taxon>
        <taxon>Carpinus</taxon>
    </lineage>
</organism>
<protein>
    <submittedName>
        <fullName evidence="1">Uncharacterized protein</fullName>
    </submittedName>
</protein>